<dbReference type="GO" id="GO:0008061">
    <property type="term" value="F:chitin binding"/>
    <property type="evidence" value="ECO:0007669"/>
    <property type="project" value="InterPro"/>
</dbReference>
<evidence type="ECO:0000313" key="3">
    <source>
        <dbReference type="Proteomes" id="UP000187429"/>
    </source>
</evidence>
<dbReference type="InterPro" id="IPR005089">
    <property type="entry name" value="CBM19"/>
</dbReference>
<name>A0A1R1YKA4_9FUNG</name>
<organism evidence="2 3">
    <name type="scientific">Smittium culicis</name>
    <dbReference type="NCBI Taxonomy" id="133412"/>
    <lineage>
        <taxon>Eukaryota</taxon>
        <taxon>Fungi</taxon>
        <taxon>Fungi incertae sedis</taxon>
        <taxon>Zoopagomycota</taxon>
        <taxon>Kickxellomycotina</taxon>
        <taxon>Harpellomycetes</taxon>
        <taxon>Harpellales</taxon>
        <taxon>Legeriomycetaceae</taxon>
        <taxon>Smittium</taxon>
    </lineage>
</organism>
<evidence type="ECO:0000259" key="1">
    <source>
        <dbReference type="Pfam" id="PF03427"/>
    </source>
</evidence>
<dbReference type="OrthoDB" id="5569703at2759"/>
<dbReference type="Proteomes" id="UP000187429">
    <property type="component" value="Unassembled WGS sequence"/>
</dbReference>
<dbReference type="GO" id="GO:0006032">
    <property type="term" value="P:chitin catabolic process"/>
    <property type="evidence" value="ECO:0007669"/>
    <property type="project" value="InterPro"/>
</dbReference>
<gene>
    <name evidence="2" type="ORF">AYI69_g3348</name>
</gene>
<evidence type="ECO:0000313" key="2">
    <source>
        <dbReference type="EMBL" id="OMJ27225.1"/>
    </source>
</evidence>
<dbReference type="AlphaFoldDB" id="A0A1R1YKA4"/>
<proteinExistence type="predicted"/>
<protein>
    <recommendedName>
        <fullName evidence="1">Carbohydrate-binding module family 19 domain-containing protein</fullName>
    </recommendedName>
</protein>
<accession>A0A1R1YKA4</accession>
<reference evidence="3" key="1">
    <citation type="submission" date="2017-01" db="EMBL/GenBank/DDBJ databases">
        <authorList>
            <person name="Wang Y."/>
            <person name="White M."/>
            <person name="Kvist S."/>
            <person name="Moncalvo J.-M."/>
        </authorList>
    </citation>
    <scope>NUCLEOTIDE SEQUENCE [LARGE SCALE GENOMIC DNA]</scope>
    <source>
        <strain evidence="3">ID-206-W2</strain>
    </source>
</reference>
<sequence>MYFNMKKSIASAAFVGTAITFLALSSMSLVGSAPTNAGLFGTNNYAVQPVYNNDGNHNTWSGKHGYETNNNNYASGGYNGWNSNHDNGAYNSWNNKGHGDYGRDQHREGGWCREGSYACVGVNNPTFLQCNHGRFVKMPCGPGTVCVRNGFESITCGYPTYLY</sequence>
<keyword evidence="3" id="KW-1185">Reference proteome</keyword>
<dbReference type="EMBL" id="LSSM01001110">
    <property type="protein sequence ID" value="OMJ27225.1"/>
    <property type="molecule type" value="Genomic_DNA"/>
</dbReference>
<dbReference type="Pfam" id="PF03427">
    <property type="entry name" value="CBM_19"/>
    <property type="match status" value="1"/>
</dbReference>
<comment type="caution">
    <text evidence="2">The sequence shown here is derived from an EMBL/GenBank/DDBJ whole genome shotgun (WGS) entry which is preliminary data.</text>
</comment>
<feature type="domain" description="Carbohydrate-binding module family 19" evidence="1">
    <location>
        <begin position="117"/>
        <end position="147"/>
    </location>
</feature>